<dbReference type="Proteomes" id="UP000198600">
    <property type="component" value="Chromosome I"/>
</dbReference>
<protein>
    <submittedName>
        <fullName evidence="1">Uncharacterized protein</fullName>
    </submittedName>
</protein>
<proteinExistence type="predicted"/>
<dbReference type="STRING" id="46679.SAMN05216202_2347"/>
<organism evidence="1 2">
    <name type="scientific">Pseudomonas mucidolens</name>
    <dbReference type="NCBI Taxonomy" id="46679"/>
    <lineage>
        <taxon>Bacteria</taxon>
        <taxon>Pseudomonadati</taxon>
        <taxon>Pseudomonadota</taxon>
        <taxon>Gammaproteobacteria</taxon>
        <taxon>Pseudomonadales</taxon>
        <taxon>Pseudomonadaceae</taxon>
        <taxon>Pseudomonas</taxon>
    </lineage>
</organism>
<reference evidence="2" key="1">
    <citation type="submission" date="2016-10" db="EMBL/GenBank/DDBJ databases">
        <authorList>
            <person name="Varghese N."/>
            <person name="Submissions S."/>
        </authorList>
    </citation>
    <scope>NUCLEOTIDE SEQUENCE [LARGE SCALE GENOMIC DNA]</scope>
    <source>
        <strain evidence="2">LMG 2223</strain>
    </source>
</reference>
<evidence type="ECO:0000313" key="1">
    <source>
        <dbReference type="EMBL" id="SDU96467.1"/>
    </source>
</evidence>
<name>A0A1H2MTC2_9PSED</name>
<accession>A0A1H2MTC2</accession>
<dbReference type="AlphaFoldDB" id="A0A1H2MTC2"/>
<dbReference type="EMBL" id="LT629802">
    <property type="protein sequence ID" value="SDU96467.1"/>
    <property type="molecule type" value="Genomic_DNA"/>
</dbReference>
<evidence type="ECO:0000313" key="2">
    <source>
        <dbReference type="Proteomes" id="UP000198600"/>
    </source>
</evidence>
<keyword evidence="2" id="KW-1185">Reference proteome</keyword>
<gene>
    <name evidence="1" type="ORF">SAMN05216202_2347</name>
</gene>
<sequence>MAVNSRKKWLCPLTHIRATLGSFLPLVRVYGKSGNSSIISG</sequence>